<gene>
    <name evidence="9" type="ORF">AWB68_01421</name>
</gene>
<keyword evidence="5 6" id="KW-0408">Iron</keyword>
<evidence type="ECO:0000256" key="7">
    <source>
        <dbReference type="SAM" id="SignalP"/>
    </source>
</evidence>
<dbReference type="AlphaFoldDB" id="A0A158G9X4"/>
<keyword evidence="7" id="KW-0732">Signal</keyword>
<dbReference type="InterPro" id="IPR009056">
    <property type="entry name" value="Cyt_c-like_dom"/>
</dbReference>
<evidence type="ECO:0000313" key="9">
    <source>
        <dbReference type="EMBL" id="SAL28958.1"/>
    </source>
</evidence>
<evidence type="ECO:0000256" key="3">
    <source>
        <dbReference type="ARBA" id="ARBA00022723"/>
    </source>
</evidence>
<dbReference type="Gene3D" id="1.10.760.10">
    <property type="entry name" value="Cytochrome c-like domain"/>
    <property type="match status" value="1"/>
</dbReference>
<evidence type="ECO:0000256" key="5">
    <source>
        <dbReference type="ARBA" id="ARBA00023004"/>
    </source>
</evidence>
<dbReference type="Pfam" id="PF13442">
    <property type="entry name" value="Cytochrome_CBB3"/>
    <property type="match status" value="1"/>
</dbReference>
<feature type="domain" description="Cytochrome c" evidence="8">
    <location>
        <begin position="24"/>
        <end position="109"/>
    </location>
</feature>
<feature type="signal peptide" evidence="7">
    <location>
        <begin position="1"/>
        <end position="23"/>
    </location>
</feature>
<evidence type="ECO:0000256" key="6">
    <source>
        <dbReference type="PIRSR" id="PIRSR602324-1"/>
    </source>
</evidence>
<feature type="binding site" description="axial binding residue" evidence="6">
    <location>
        <position position="38"/>
    </location>
    <ligand>
        <name>heme c</name>
        <dbReference type="ChEBI" id="CHEBI:61717"/>
    </ligand>
    <ligandPart>
        <name>Fe</name>
        <dbReference type="ChEBI" id="CHEBI:18248"/>
    </ligandPart>
</feature>
<organism evidence="9 10">
    <name type="scientific">Caballeronia choica</name>
    <dbReference type="NCBI Taxonomy" id="326476"/>
    <lineage>
        <taxon>Bacteria</taxon>
        <taxon>Pseudomonadati</taxon>
        <taxon>Pseudomonadota</taxon>
        <taxon>Betaproteobacteria</taxon>
        <taxon>Burkholderiales</taxon>
        <taxon>Burkholderiaceae</taxon>
        <taxon>Caballeronia</taxon>
    </lineage>
</organism>
<reference evidence="9" key="1">
    <citation type="submission" date="2016-01" db="EMBL/GenBank/DDBJ databases">
        <authorList>
            <person name="Peeters C."/>
        </authorList>
    </citation>
    <scope>NUCLEOTIDE SEQUENCE [LARGE SCALE GENOMIC DNA]</scope>
    <source>
        <strain evidence="9">LMG 22940</strain>
    </source>
</reference>
<dbReference type="RefSeq" id="WP_087643646.1">
    <property type="nucleotide sequence ID" value="NZ_FCON02000011.1"/>
</dbReference>
<dbReference type="GO" id="GO:0005506">
    <property type="term" value="F:iron ion binding"/>
    <property type="evidence" value="ECO:0007669"/>
    <property type="project" value="InterPro"/>
</dbReference>
<dbReference type="OrthoDB" id="9814063at2"/>
<keyword evidence="1" id="KW-0813">Transport</keyword>
<dbReference type="SUPFAM" id="SSF46626">
    <property type="entry name" value="Cytochrome c"/>
    <property type="match status" value="1"/>
</dbReference>
<dbReference type="PRINTS" id="PR00606">
    <property type="entry name" value="CYTCHROMECID"/>
</dbReference>
<dbReference type="GO" id="GO:0020037">
    <property type="term" value="F:heme binding"/>
    <property type="evidence" value="ECO:0007669"/>
    <property type="project" value="InterPro"/>
</dbReference>
<keyword evidence="4" id="KW-0249">Electron transport</keyword>
<dbReference type="GO" id="GO:0009055">
    <property type="term" value="F:electron transfer activity"/>
    <property type="evidence" value="ECO:0007669"/>
    <property type="project" value="InterPro"/>
</dbReference>
<keyword evidence="10" id="KW-1185">Reference proteome</keyword>
<evidence type="ECO:0000259" key="8">
    <source>
        <dbReference type="PROSITE" id="PS51007"/>
    </source>
</evidence>
<evidence type="ECO:0000313" key="10">
    <source>
        <dbReference type="Proteomes" id="UP000054770"/>
    </source>
</evidence>
<dbReference type="PROSITE" id="PS51007">
    <property type="entry name" value="CYTC"/>
    <property type="match status" value="1"/>
</dbReference>
<name>A0A158G9X4_9BURK</name>
<comment type="PTM">
    <text evidence="6">Binds 1 heme c group covalently per subunit.</text>
</comment>
<feature type="binding site" description="covalent" evidence="6">
    <location>
        <position position="87"/>
    </location>
    <ligand>
        <name>heme c</name>
        <dbReference type="ChEBI" id="CHEBI:61717"/>
    </ligand>
</feature>
<dbReference type="InterPro" id="IPR036909">
    <property type="entry name" value="Cyt_c-like_dom_sf"/>
</dbReference>
<keyword evidence="2 6" id="KW-0349">Heme</keyword>
<comment type="caution">
    <text evidence="9">The sequence shown here is derived from an EMBL/GenBank/DDBJ whole genome shotgun (WGS) entry which is preliminary data.</text>
</comment>
<evidence type="ECO:0000256" key="4">
    <source>
        <dbReference type="ARBA" id="ARBA00022982"/>
    </source>
</evidence>
<keyword evidence="3 6" id="KW-0479">Metal-binding</keyword>
<proteinExistence type="predicted"/>
<dbReference type="EMBL" id="FCON02000011">
    <property type="protein sequence ID" value="SAL28958.1"/>
    <property type="molecule type" value="Genomic_DNA"/>
</dbReference>
<feature type="chain" id="PRO_5011116059" evidence="7">
    <location>
        <begin position="24"/>
        <end position="112"/>
    </location>
</feature>
<evidence type="ECO:0000256" key="1">
    <source>
        <dbReference type="ARBA" id="ARBA00022448"/>
    </source>
</evidence>
<feature type="binding site" description="covalent" evidence="6">
    <location>
        <position position="42"/>
    </location>
    <ligand>
        <name>heme c</name>
        <dbReference type="ChEBI" id="CHEBI:61717"/>
    </ligand>
</feature>
<protein>
    <submittedName>
        <fullName evidence="9">Cytochrome c class I</fullName>
    </submittedName>
</protein>
<sequence length="112" mass="11506">MSTRSLICAALLFASTAPAAAFAADAAAIKDILQKNNCLACHAVASPVVGPSYRDVAKKYKGDAGAPDKLFAKVRNGGTGVWGQVAMPPNPGISDDDLKTVITWILAGAPDH</sequence>
<accession>A0A158G9X4</accession>
<evidence type="ECO:0000256" key="2">
    <source>
        <dbReference type="ARBA" id="ARBA00022617"/>
    </source>
</evidence>
<dbReference type="InterPro" id="IPR002324">
    <property type="entry name" value="Cyt_c_ID"/>
</dbReference>
<dbReference type="Proteomes" id="UP000054770">
    <property type="component" value="Unassembled WGS sequence"/>
</dbReference>